<dbReference type="AlphaFoldDB" id="A0A0N0VM44"/>
<evidence type="ECO:0000256" key="6">
    <source>
        <dbReference type="ARBA" id="ARBA00023136"/>
    </source>
</evidence>
<feature type="region of interest" description="Disordered" evidence="8">
    <location>
        <begin position="393"/>
        <end position="457"/>
    </location>
</feature>
<comment type="subcellular location">
    <subcellularLocation>
        <location evidence="7">Cell inner membrane</location>
        <topology evidence="7">Multi-pass membrane protein</topology>
    </subcellularLocation>
    <subcellularLocation>
        <location evidence="1">Cell membrane</location>
        <topology evidence="1">Multi-pass membrane protein</topology>
    </subcellularLocation>
</comment>
<dbReference type="InterPro" id="IPR049278">
    <property type="entry name" value="MS_channel_C"/>
</dbReference>
<dbReference type="GO" id="GO:0005886">
    <property type="term" value="C:plasma membrane"/>
    <property type="evidence" value="ECO:0007669"/>
    <property type="project" value="UniProtKB-SubCell"/>
</dbReference>
<feature type="compositionally biased region" description="Polar residues" evidence="8">
    <location>
        <begin position="393"/>
        <end position="411"/>
    </location>
</feature>
<name>A0A0N0VM44_9HYPH</name>
<feature type="signal peptide" evidence="9">
    <location>
        <begin position="1"/>
        <end position="24"/>
    </location>
</feature>
<sequence length="457" mass="50600">MMRLISNIICTFTLWLVLCFGAVAQSDTASQQTTDEAIINADTSVVEDIDIDLRIERILAELDGMNRVYVTVHSGVVTLRGEVTEASLAEQAIDVAKRVEGVVTVRNEITEVTSLRERLVPVWERLNNRFWQSIAFVPLFSVALIAGGIVFLIGLFVASRPWPWDRISPNQFIADLLRQIVRLVFFVVGIVLALDILGATALLGTILGAAGIVGLAIGFAVRDTVENYIASILLSIRQPFRPRDFISIEGFEGFVISLTSRATILMDASGNHIRIPNSTVFKSNITNFSRNPHRRFSFEIGVASESNLDKALETGLNAAIAQDFILKEPAPDAWIGSIGDSNVVLVFTGWVDQTKTSFTKAQSETMRLTKLALERNGFALPEPIFRIIHQDDSSVQTLQKSPKPAKSTQAEQLEDDHAKDVRPDESIIERVDEERNNAGREDLLNENVRDELGKKEA</sequence>
<dbReference type="STRING" id="1514904.SU32_04735"/>
<dbReference type="InterPro" id="IPR023408">
    <property type="entry name" value="MscS_beta-dom_sf"/>
</dbReference>
<feature type="transmembrane region" description="Helical" evidence="7">
    <location>
        <begin position="203"/>
        <end position="221"/>
    </location>
</feature>
<keyword evidence="9" id="KW-0732">Signal</keyword>
<dbReference type="RefSeq" id="WP_245625491.1">
    <property type="nucleotide sequence ID" value="NZ_JXMU01000005.1"/>
</dbReference>
<comment type="similarity">
    <text evidence="2 7">Belongs to the MscS (TC 1.A.23) family.</text>
</comment>
<dbReference type="InterPro" id="IPR011014">
    <property type="entry name" value="MscS_channel_TM-2"/>
</dbReference>
<dbReference type="PANTHER" id="PTHR30221">
    <property type="entry name" value="SMALL-CONDUCTANCE MECHANOSENSITIVE CHANNEL"/>
    <property type="match status" value="1"/>
</dbReference>
<reference evidence="11 12" key="1">
    <citation type="submission" date="2015-01" db="EMBL/GenBank/DDBJ databases">
        <title>Ahrensia donghaiensis sp. nov., a novel dimethylsulphoniopropionate-cleavage bacterium isolated from seawater and emended descriptions of the genus Ahrensia and Ahrensia kielensis.</title>
        <authorList>
            <person name="Liu J."/>
        </authorList>
    </citation>
    <scope>NUCLEOTIDE SEQUENCE [LARGE SCALE GENOMIC DNA]</scope>
    <source>
        <strain evidence="11 12">LZD062</strain>
    </source>
</reference>
<keyword evidence="12" id="KW-1185">Reference proteome</keyword>
<feature type="transmembrane region" description="Helical" evidence="7">
    <location>
        <begin position="180"/>
        <end position="197"/>
    </location>
</feature>
<dbReference type="Pfam" id="PF04972">
    <property type="entry name" value="BON"/>
    <property type="match status" value="1"/>
</dbReference>
<comment type="caution">
    <text evidence="7">Lacks conserved residue(s) required for the propagation of feature annotation.</text>
</comment>
<dbReference type="Gene3D" id="3.30.1340.30">
    <property type="match status" value="1"/>
</dbReference>
<comment type="subunit">
    <text evidence="7">Homoheptamer.</text>
</comment>
<dbReference type="InterPro" id="IPR006685">
    <property type="entry name" value="MscS_channel_2nd"/>
</dbReference>
<protein>
    <recommendedName>
        <fullName evidence="7">Small-conductance mechanosensitive channel</fullName>
    </recommendedName>
</protein>
<dbReference type="Gene3D" id="1.10.287.1260">
    <property type="match status" value="1"/>
</dbReference>
<dbReference type="PATRIC" id="fig|1514904.3.peg.2937"/>
<evidence type="ECO:0000256" key="7">
    <source>
        <dbReference type="RuleBase" id="RU369025"/>
    </source>
</evidence>
<evidence type="ECO:0000256" key="9">
    <source>
        <dbReference type="SAM" id="SignalP"/>
    </source>
</evidence>
<dbReference type="Gene3D" id="2.30.30.60">
    <property type="match status" value="1"/>
</dbReference>
<feature type="chain" id="PRO_5005861328" description="Small-conductance mechanosensitive channel" evidence="9">
    <location>
        <begin position="25"/>
        <end position="457"/>
    </location>
</feature>
<dbReference type="Gene3D" id="3.30.70.100">
    <property type="match status" value="1"/>
</dbReference>
<evidence type="ECO:0000256" key="3">
    <source>
        <dbReference type="ARBA" id="ARBA00022475"/>
    </source>
</evidence>
<dbReference type="Pfam" id="PF00924">
    <property type="entry name" value="MS_channel_2nd"/>
    <property type="match status" value="1"/>
</dbReference>
<keyword evidence="7" id="KW-0813">Transport</keyword>
<keyword evidence="5 7" id="KW-1133">Transmembrane helix</keyword>
<keyword evidence="7" id="KW-0997">Cell inner membrane</keyword>
<dbReference type="Proteomes" id="UP000038011">
    <property type="component" value="Unassembled WGS sequence"/>
</dbReference>
<feature type="compositionally biased region" description="Basic and acidic residues" evidence="8">
    <location>
        <begin position="415"/>
        <end position="457"/>
    </location>
</feature>
<keyword evidence="4 7" id="KW-0812">Transmembrane</keyword>
<keyword evidence="3" id="KW-1003">Cell membrane</keyword>
<dbReference type="SUPFAM" id="SSF50182">
    <property type="entry name" value="Sm-like ribonucleoproteins"/>
    <property type="match status" value="1"/>
</dbReference>
<gene>
    <name evidence="11" type="ORF">SU32_04735</name>
</gene>
<dbReference type="EMBL" id="JXMU01000005">
    <property type="protein sequence ID" value="KPB02074.1"/>
    <property type="molecule type" value="Genomic_DNA"/>
</dbReference>
<comment type="function">
    <text evidence="7">Mechanosensitive channel that participates in the regulation of osmotic pressure changes within the cell, opening in response to stretch forces in the membrane lipid bilayer, without the need for other proteins. Contributes to normal resistance to hypoosmotic shock. Forms an ion channel of 1.0 nanosiemens conductance with a slight preference for anions.</text>
</comment>
<evidence type="ECO:0000256" key="2">
    <source>
        <dbReference type="ARBA" id="ARBA00008017"/>
    </source>
</evidence>
<keyword evidence="7" id="KW-0406">Ion transport</keyword>
<evidence type="ECO:0000256" key="4">
    <source>
        <dbReference type="ARBA" id="ARBA00022692"/>
    </source>
</evidence>
<dbReference type="GO" id="GO:0008381">
    <property type="term" value="F:mechanosensitive monoatomic ion channel activity"/>
    <property type="evidence" value="ECO:0007669"/>
    <property type="project" value="InterPro"/>
</dbReference>
<keyword evidence="6 7" id="KW-0472">Membrane</keyword>
<comment type="caution">
    <text evidence="11">The sequence shown here is derived from an EMBL/GenBank/DDBJ whole genome shotgun (WGS) entry which is preliminary data.</text>
</comment>
<keyword evidence="7" id="KW-0407">Ion channel</keyword>
<dbReference type="PROSITE" id="PS50914">
    <property type="entry name" value="BON"/>
    <property type="match status" value="1"/>
</dbReference>
<dbReference type="InterPro" id="IPR007055">
    <property type="entry name" value="BON_dom"/>
</dbReference>
<evidence type="ECO:0000256" key="5">
    <source>
        <dbReference type="ARBA" id="ARBA00022989"/>
    </source>
</evidence>
<dbReference type="Pfam" id="PF21082">
    <property type="entry name" value="MS_channel_3rd"/>
    <property type="match status" value="1"/>
</dbReference>
<dbReference type="SUPFAM" id="SSF82689">
    <property type="entry name" value="Mechanosensitive channel protein MscS (YggB), C-terminal domain"/>
    <property type="match status" value="1"/>
</dbReference>
<dbReference type="InterPro" id="IPR010920">
    <property type="entry name" value="LSM_dom_sf"/>
</dbReference>
<evidence type="ECO:0000256" key="1">
    <source>
        <dbReference type="ARBA" id="ARBA00004651"/>
    </source>
</evidence>
<dbReference type="InterPro" id="IPR045275">
    <property type="entry name" value="MscS_archaea/bacteria_type"/>
</dbReference>
<proteinExistence type="inferred from homology"/>
<accession>A0A0N0VM44</accession>
<evidence type="ECO:0000256" key="8">
    <source>
        <dbReference type="SAM" id="MobiDB-lite"/>
    </source>
</evidence>
<evidence type="ECO:0000259" key="10">
    <source>
        <dbReference type="PROSITE" id="PS50914"/>
    </source>
</evidence>
<dbReference type="InterPro" id="IPR011066">
    <property type="entry name" value="MscS_channel_C_sf"/>
</dbReference>
<feature type="domain" description="BON" evidence="10">
    <location>
        <begin position="47"/>
        <end position="113"/>
    </location>
</feature>
<dbReference type="SUPFAM" id="SSF82861">
    <property type="entry name" value="Mechanosensitive channel protein MscS (YggB), transmembrane region"/>
    <property type="match status" value="1"/>
</dbReference>
<evidence type="ECO:0000313" key="11">
    <source>
        <dbReference type="EMBL" id="KPB02074.1"/>
    </source>
</evidence>
<evidence type="ECO:0000313" key="12">
    <source>
        <dbReference type="Proteomes" id="UP000038011"/>
    </source>
</evidence>
<organism evidence="11 12">
    <name type="scientific">Ahrensia marina</name>
    <dbReference type="NCBI Taxonomy" id="1514904"/>
    <lineage>
        <taxon>Bacteria</taxon>
        <taxon>Pseudomonadati</taxon>
        <taxon>Pseudomonadota</taxon>
        <taxon>Alphaproteobacteria</taxon>
        <taxon>Hyphomicrobiales</taxon>
        <taxon>Ahrensiaceae</taxon>
        <taxon>Ahrensia</taxon>
    </lineage>
</organism>
<feature type="transmembrane region" description="Helical" evidence="7">
    <location>
        <begin position="135"/>
        <end position="159"/>
    </location>
</feature>
<dbReference type="PANTHER" id="PTHR30221:SF1">
    <property type="entry name" value="SMALL-CONDUCTANCE MECHANOSENSITIVE CHANNEL"/>
    <property type="match status" value="1"/>
</dbReference>